<organism evidence="2 3">
    <name type="scientific">Arsenicicoccus piscis</name>
    <dbReference type="NCBI Taxonomy" id="673954"/>
    <lineage>
        <taxon>Bacteria</taxon>
        <taxon>Bacillati</taxon>
        <taxon>Actinomycetota</taxon>
        <taxon>Actinomycetes</taxon>
        <taxon>Micrococcales</taxon>
        <taxon>Intrasporangiaceae</taxon>
        <taxon>Arsenicicoccus</taxon>
    </lineage>
</organism>
<keyword evidence="3" id="KW-1185">Reference proteome</keyword>
<proteinExistence type="predicted"/>
<dbReference type="SUPFAM" id="SSF51905">
    <property type="entry name" value="FAD/NAD(P)-binding domain"/>
    <property type="match status" value="1"/>
</dbReference>
<reference evidence="3" key="1">
    <citation type="journal article" date="2019" name="Int. J. Syst. Evol. Microbiol.">
        <title>The Global Catalogue of Microorganisms (GCM) 10K type strain sequencing project: providing services to taxonomists for standard genome sequencing and annotation.</title>
        <authorList>
            <consortium name="The Broad Institute Genomics Platform"/>
            <consortium name="The Broad Institute Genome Sequencing Center for Infectious Disease"/>
            <person name="Wu L."/>
            <person name="Ma J."/>
        </authorList>
    </citation>
    <scope>NUCLEOTIDE SEQUENCE [LARGE SCALE GENOMIC DNA]</scope>
    <source>
        <strain evidence="3">NBRC 105830</strain>
    </source>
</reference>
<evidence type="ECO:0000313" key="2">
    <source>
        <dbReference type="EMBL" id="GMA19956.1"/>
    </source>
</evidence>
<evidence type="ECO:0000256" key="1">
    <source>
        <dbReference type="SAM" id="MobiDB-lite"/>
    </source>
</evidence>
<accession>A0ABQ6HNG2</accession>
<dbReference type="InterPro" id="IPR036188">
    <property type="entry name" value="FAD/NAD-bd_sf"/>
</dbReference>
<gene>
    <name evidence="2" type="ORF">GCM10025862_19770</name>
</gene>
<name>A0ABQ6HNG2_9MICO</name>
<protein>
    <submittedName>
        <fullName evidence="2">Uncharacterized protein</fullName>
    </submittedName>
</protein>
<sequence length="194" mass="21391">MVNLVIRHDDLGRDMSRYLADRVEQSPRIKIWRCSEVSELIGHEALEEVVLHDLRTDAKQRVATTAMFVLIGATPYTSWLDGQIALDAKGFILTGPVADGSEGACSRPAARASSPWATYAVGRSSASPPPSAKARSRSARCTGSWKPRVAGEQEQTRRALSVMEQRELKTKVMRFVGEIGIAPRARCTPWPSTW</sequence>
<comment type="caution">
    <text evidence="2">The sequence shown here is derived from an EMBL/GenBank/DDBJ whole genome shotgun (WGS) entry which is preliminary data.</text>
</comment>
<dbReference type="EMBL" id="BSUJ01000001">
    <property type="protein sequence ID" value="GMA19956.1"/>
    <property type="molecule type" value="Genomic_DNA"/>
</dbReference>
<dbReference type="Gene3D" id="3.50.50.60">
    <property type="entry name" value="FAD/NAD(P)-binding domain"/>
    <property type="match status" value="2"/>
</dbReference>
<feature type="region of interest" description="Disordered" evidence="1">
    <location>
        <begin position="121"/>
        <end position="153"/>
    </location>
</feature>
<dbReference type="Proteomes" id="UP001157109">
    <property type="component" value="Unassembled WGS sequence"/>
</dbReference>
<evidence type="ECO:0000313" key="3">
    <source>
        <dbReference type="Proteomes" id="UP001157109"/>
    </source>
</evidence>